<dbReference type="EMBL" id="AM902716">
    <property type="protein sequence ID" value="CAP41197.1"/>
    <property type="molecule type" value="Genomic_DNA"/>
</dbReference>
<feature type="transmembrane region" description="Helical" evidence="4">
    <location>
        <begin position="389"/>
        <end position="412"/>
    </location>
</feature>
<dbReference type="GO" id="GO:0022857">
    <property type="term" value="F:transmembrane transporter activity"/>
    <property type="evidence" value="ECO:0007669"/>
    <property type="project" value="InterPro"/>
</dbReference>
<feature type="transmembrane region" description="Helical" evidence="4">
    <location>
        <begin position="287"/>
        <end position="306"/>
    </location>
</feature>
<keyword evidence="3 4" id="KW-0472">Membrane</keyword>
<dbReference type="eggNOG" id="COG2270">
    <property type="taxonomic scope" value="Bacteria"/>
</dbReference>
<dbReference type="Gene3D" id="1.20.1250.20">
    <property type="entry name" value="MFS general substrate transporter like domains"/>
    <property type="match status" value="1"/>
</dbReference>
<protein>
    <submittedName>
        <fullName evidence="5">Inner membrane efflux protein</fullName>
    </submittedName>
</protein>
<evidence type="ECO:0000313" key="6">
    <source>
        <dbReference type="Proteomes" id="UP000001225"/>
    </source>
</evidence>
<feature type="transmembrane region" description="Helical" evidence="4">
    <location>
        <begin position="201"/>
        <end position="218"/>
    </location>
</feature>
<organism evidence="5 6">
    <name type="scientific">Bordetella petrii (strain ATCC BAA-461 / DSM 12804 / CCUG 43448 / CIP 107267 / Se-1111R)</name>
    <dbReference type="NCBI Taxonomy" id="340100"/>
    <lineage>
        <taxon>Bacteria</taxon>
        <taxon>Pseudomonadati</taxon>
        <taxon>Pseudomonadota</taxon>
        <taxon>Betaproteobacteria</taxon>
        <taxon>Burkholderiales</taxon>
        <taxon>Alcaligenaceae</taxon>
        <taxon>Bordetella</taxon>
    </lineage>
</organism>
<dbReference type="Proteomes" id="UP000001225">
    <property type="component" value="Chromosome"/>
</dbReference>
<feature type="transmembrane region" description="Helical" evidence="4">
    <location>
        <begin position="257"/>
        <end position="281"/>
    </location>
</feature>
<feature type="transmembrane region" description="Helical" evidence="4">
    <location>
        <begin position="78"/>
        <end position="99"/>
    </location>
</feature>
<dbReference type="PANTHER" id="PTHR23526:SF4">
    <property type="entry name" value="INTEGRAL MEMBRANE TRANSPORT PROTEIN"/>
    <property type="match status" value="1"/>
</dbReference>
<dbReference type="SUPFAM" id="SSF103473">
    <property type="entry name" value="MFS general substrate transporter"/>
    <property type="match status" value="1"/>
</dbReference>
<feature type="transmembrane region" description="Helical" evidence="4">
    <location>
        <begin position="131"/>
        <end position="152"/>
    </location>
</feature>
<evidence type="ECO:0000256" key="3">
    <source>
        <dbReference type="ARBA" id="ARBA00023136"/>
    </source>
</evidence>
<reference evidence="5 6" key="1">
    <citation type="journal article" date="2008" name="BMC Genomics">
        <title>The missing link: Bordetella petrii is endowed with both the metabolic versatility of environmental bacteria and virulence traits of pathogenic Bordetellae.</title>
        <authorList>
            <person name="Gross R."/>
            <person name="Guzman C.A."/>
            <person name="Sebaihia M."/>
            <person name="Martins Dos Santos V.A."/>
            <person name="Pieper D.H."/>
            <person name="Koebnik R."/>
            <person name="Lechner M."/>
            <person name="Bartels D."/>
            <person name="Buhrmester J."/>
            <person name="Choudhuri J.V."/>
            <person name="Ebensen T."/>
            <person name="Gaigalat L."/>
            <person name="Herrmann S."/>
            <person name="Khachane A.N."/>
            <person name="Larisch C."/>
            <person name="Link S."/>
            <person name="Linke B."/>
            <person name="Meyer F."/>
            <person name="Mormann S."/>
            <person name="Nakunst D."/>
            <person name="Rueckert C."/>
            <person name="Schneiker-Bekel S."/>
            <person name="Schulze K."/>
            <person name="Vorhoelter F.J."/>
            <person name="Yevsa T."/>
            <person name="Engle J.T."/>
            <person name="Goldman W.E."/>
            <person name="Puehler A."/>
            <person name="Goebel U.B."/>
            <person name="Goesmann A."/>
            <person name="Bloecker H."/>
            <person name="Kaiser O."/>
            <person name="Martinez-Arias R."/>
        </authorList>
    </citation>
    <scope>NUCLEOTIDE SEQUENCE [LARGE SCALE GENOMIC DNA]</scope>
    <source>
        <strain evidence="6">ATCC BAA-461 / DSM 12804 / CCUG 43448 / CIP 107267 / Se-1111R</strain>
    </source>
</reference>
<keyword evidence="6" id="KW-1185">Reference proteome</keyword>
<evidence type="ECO:0000313" key="5">
    <source>
        <dbReference type="EMBL" id="CAP41197.1"/>
    </source>
</evidence>
<dbReference type="KEGG" id="bpt:Bpet0865"/>
<gene>
    <name evidence="5" type="ordered locus">Bpet0865</name>
</gene>
<dbReference type="Pfam" id="PF07690">
    <property type="entry name" value="MFS_1"/>
    <property type="match status" value="1"/>
</dbReference>
<keyword evidence="1 4" id="KW-0812">Transmembrane</keyword>
<dbReference type="AlphaFoldDB" id="A9I857"/>
<evidence type="ECO:0000256" key="4">
    <source>
        <dbReference type="SAM" id="Phobius"/>
    </source>
</evidence>
<dbReference type="InterPro" id="IPR052528">
    <property type="entry name" value="Sugar_transport-like"/>
</dbReference>
<sequence length="434" mass="45823">MRLKLPATAAGRRHRSTLSEDTARMTAVNAVSASHSSPSPSANAPEFSGAGLLCVVAMLNHVALTGGRITVSLTALQLGLSTFVVGGLVAVFAVIPMLMSVRAGQWIDRVGVRRPVTLGNGLVVTGTVLPFAFQTQWALLVAACSIGVGFMLHQVSTQDVLGHAEPQRRLRNFSWLSLAMAGSGFSGPLIAGLAIDHLGSRMAFGILALGPLVALAGLRRLQPALRAMDHAIEPTERQARRRPVAELLKLPPLRRILMVNTILSGAWDTHLFVVPLFGVAIGLSATTIGSILAAFALGTFLIRLVLPFIQTRVRSWTLIRTAMGITAADFLIYPLFAEVTTLIGLSFILGLALGCCQPSILSLLHQHTPHGRAAEAVGLRMAFINASQVSLPLTFGALGAVIGIAPLFWAYALALGAGGWANRHPPQDVETPAP</sequence>
<dbReference type="PANTHER" id="PTHR23526">
    <property type="entry name" value="INTEGRAL MEMBRANE TRANSPORT PROTEIN-RELATED"/>
    <property type="match status" value="1"/>
</dbReference>
<accession>A9I857</accession>
<dbReference type="InterPro" id="IPR011701">
    <property type="entry name" value="MFS"/>
</dbReference>
<evidence type="ECO:0000256" key="2">
    <source>
        <dbReference type="ARBA" id="ARBA00022989"/>
    </source>
</evidence>
<feature type="transmembrane region" description="Helical" evidence="4">
    <location>
        <begin position="173"/>
        <end position="195"/>
    </location>
</feature>
<dbReference type="STRING" id="94624.Bpet0865"/>
<dbReference type="InterPro" id="IPR036259">
    <property type="entry name" value="MFS_trans_sf"/>
</dbReference>
<evidence type="ECO:0000256" key="1">
    <source>
        <dbReference type="ARBA" id="ARBA00022692"/>
    </source>
</evidence>
<keyword evidence="2 4" id="KW-1133">Transmembrane helix</keyword>
<proteinExistence type="predicted"/>
<name>A9I857_BORPD</name>